<evidence type="ECO:0000313" key="9">
    <source>
        <dbReference type="Proteomes" id="UP000321172"/>
    </source>
</evidence>
<dbReference type="OrthoDB" id="7933832at2"/>
<dbReference type="KEGG" id="ngf:FRF71_11785"/>
<evidence type="ECO:0000313" key="8">
    <source>
        <dbReference type="EMBL" id="QEA16756.1"/>
    </source>
</evidence>
<evidence type="ECO:0000256" key="3">
    <source>
        <dbReference type="ARBA" id="ARBA00022553"/>
    </source>
</evidence>
<dbReference type="InterPro" id="IPR005467">
    <property type="entry name" value="His_kinase_dom"/>
</dbReference>
<dbReference type="SUPFAM" id="SSF55874">
    <property type="entry name" value="ATPase domain of HSP90 chaperone/DNA topoisomerase II/histidine kinase"/>
    <property type="match status" value="1"/>
</dbReference>
<evidence type="ECO:0000256" key="6">
    <source>
        <dbReference type="ARBA" id="ARBA00023012"/>
    </source>
</evidence>
<reference evidence="8 9" key="1">
    <citation type="journal article" date="2013" name="J. Microbiol. Biotechnol.">
        <title>Novosphingobium ginsenosidimutans sp. nov., with the ability to convert ginsenoside.</title>
        <authorList>
            <person name="Kim J.K."/>
            <person name="He D."/>
            <person name="Liu Q.M."/>
            <person name="Park H.Y."/>
            <person name="Jung M.S."/>
            <person name="Yoon M.H."/>
            <person name="Kim S.C."/>
            <person name="Im W.T."/>
        </authorList>
    </citation>
    <scope>NUCLEOTIDE SEQUENCE [LARGE SCALE GENOMIC DNA]</scope>
    <source>
        <strain evidence="8 9">FW-6</strain>
    </source>
</reference>
<dbReference type="InterPro" id="IPR050736">
    <property type="entry name" value="Sensor_HK_Regulatory"/>
</dbReference>
<name>A0A5B8S5A3_9SPHN</name>
<dbReference type="PROSITE" id="PS50109">
    <property type="entry name" value="HIS_KIN"/>
    <property type="match status" value="1"/>
</dbReference>
<dbReference type="PANTHER" id="PTHR43711">
    <property type="entry name" value="TWO-COMPONENT HISTIDINE KINASE"/>
    <property type="match status" value="1"/>
</dbReference>
<dbReference type="CDD" id="cd00075">
    <property type="entry name" value="HATPase"/>
    <property type="match status" value="1"/>
</dbReference>
<dbReference type="Pfam" id="PF00512">
    <property type="entry name" value="HisKA"/>
    <property type="match status" value="1"/>
</dbReference>
<evidence type="ECO:0000256" key="1">
    <source>
        <dbReference type="ARBA" id="ARBA00000085"/>
    </source>
</evidence>
<dbReference type="PANTHER" id="PTHR43711:SF26">
    <property type="entry name" value="SENSOR HISTIDINE KINASE RCSC"/>
    <property type="match status" value="1"/>
</dbReference>
<gene>
    <name evidence="8" type="ORF">FRF71_11785</name>
</gene>
<feature type="domain" description="Histidine kinase" evidence="7">
    <location>
        <begin position="245"/>
        <end position="462"/>
    </location>
</feature>
<dbReference type="Gene3D" id="1.10.287.130">
    <property type="match status" value="1"/>
</dbReference>
<dbReference type="Pfam" id="PF02518">
    <property type="entry name" value="HATPase_c"/>
    <property type="match status" value="1"/>
</dbReference>
<dbReference type="Gene3D" id="3.30.565.10">
    <property type="entry name" value="Histidine kinase-like ATPase, C-terminal domain"/>
    <property type="match status" value="1"/>
</dbReference>
<protein>
    <recommendedName>
        <fullName evidence="2">histidine kinase</fullName>
        <ecNumber evidence="2">2.7.13.3</ecNumber>
    </recommendedName>
</protein>
<evidence type="ECO:0000256" key="4">
    <source>
        <dbReference type="ARBA" id="ARBA00022679"/>
    </source>
</evidence>
<dbReference type="SMART" id="SM00387">
    <property type="entry name" value="HATPase_c"/>
    <property type="match status" value="1"/>
</dbReference>
<dbReference type="EMBL" id="CP042345">
    <property type="protein sequence ID" value="QEA16756.1"/>
    <property type="molecule type" value="Genomic_DNA"/>
</dbReference>
<keyword evidence="6" id="KW-0902">Two-component regulatory system</keyword>
<proteinExistence type="predicted"/>
<keyword evidence="4" id="KW-0808">Transferase</keyword>
<dbReference type="InterPro" id="IPR003661">
    <property type="entry name" value="HisK_dim/P_dom"/>
</dbReference>
<organism evidence="8 9">
    <name type="scientific">Novosphingobium ginsenosidimutans</name>
    <dbReference type="NCBI Taxonomy" id="1176536"/>
    <lineage>
        <taxon>Bacteria</taxon>
        <taxon>Pseudomonadati</taxon>
        <taxon>Pseudomonadota</taxon>
        <taxon>Alphaproteobacteria</taxon>
        <taxon>Sphingomonadales</taxon>
        <taxon>Sphingomonadaceae</taxon>
        <taxon>Novosphingobium</taxon>
    </lineage>
</organism>
<dbReference type="PRINTS" id="PR00344">
    <property type="entry name" value="BCTRLSENSOR"/>
</dbReference>
<dbReference type="InterPro" id="IPR036890">
    <property type="entry name" value="HATPase_C_sf"/>
</dbReference>
<keyword evidence="3" id="KW-0597">Phosphoprotein</keyword>
<sequence length="478" mass="50579">MTPGGALLARASCDGNDVLTSADELVALLQQRCGGDVPGPIAIPALREIVQRGRSLGLKIARRMEASDGQDAITAWIEVVPDPDSGACEIAVISWQATPLPAEDLNETVARRIAIDRTVAELIAVLDGAQGVIAVNAEAPDLEQVAAAMQAGVGRPWTDFITVEGSSHRQPVHWRLLDGAAVKVPGSERKWRATLVPKTGIAAEIHGFELCLTSETVLPVPALPSHSVPGENRMPSNEPGPVGRDIAPVLRQPISRIIANAETIRTRLAGPLAEEYAAYAADIAAAGQHLLSLVEDLADLEVVEAEDFNTAPDRIDLADVARRAAGILAVRAQERGITIDAPKAGEHLPAIAEFRRVLQILLNLVGNAIRYAPDNSQVWIRLEDAGGRARLIVADQGPGLSDEQQAKVFEKFERLGRSGEDGGSGLGLYISRRLARAMGGDLTVDSAPGQGARFTVEVPADLLALSPTTAQHPDQAKA</sequence>
<keyword evidence="9" id="KW-1185">Reference proteome</keyword>
<dbReference type="SUPFAM" id="SSF47384">
    <property type="entry name" value="Homodimeric domain of signal transducing histidine kinase"/>
    <property type="match status" value="1"/>
</dbReference>
<evidence type="ECO:0000256" key="2">
    <source>
        <dbReference type="ARBA" id="ARBA00012438"/>
    </source>
</evidence>
<dbReference type="InterPro" id="IPR036097">
    <property type="entry name" value="HisK_dim/P_sf"/>
</dbReference>
<dbReference type="GO" id="GO:0000155">
    <property type="term" value="F:phosphorelay sensor kinase activity"/>
    <property type="evidence" value="ECO:0007669"/>
    <property type="project" value="InterPro"/>
</dbReference>
<dbReference type="EC" id="2.7.13.3" evidence="2"/>
<dbReference type="AlphaFoldDB" id="A0A5B8S5A3"/>
<comment type="catalytic activity">
    <reaction evidence="1">
        <text>ATP + protein L-histidine = ADP + protein N-phospho-L-histidine.</text>
        <dbReference type="EC" id="2.7.13.3"/>
    </reaction>
</comment>
<dbReference type="InterPro" id="IPR003594">
    <property type="entry name" value="HATPase_dom"/>
</dbReference>
<evidence type="ECO:0000259" key="7">
    <source>
        <dbReference type="PROSITE" id="PS50109"/>
    </source>
</evidence>
<dbReference type="RefSeq" id="WP_147090835.1">
    <property type="nucleotide sequence ID" value="NZ_BAABJD010000002.1"/>
</dbReference>
<dbReference type="InterPro" id="IPR004358">
    <property type="entry name" value="Sig_transdc_His_kin-like_C"/>
</dbReference>
<evidence type="ECO:0000256" key="5">
    <source>
        <dbReference type="ARBA" id="ARBA00022777"/>
    </source>
</evidence>
<accession>A0A5B8S5A3</accession>
<keyword evidence="5 8" id="KW-0418">Kinase</keyword>
<dbReference type="Proteomes" id="UP000321172">
    <property type="component" value="Chromosome"/>
</dbReference>